<evidence type="ECO:0000256" key="7">
    <source>
        <dbReference type="ARBA" id="ARBA00023163"/>
    </source>
</evidence>
<evidence type="ECO:0000256" key="3">
    <source>
        <dbReference type="ARBA" id="ARBA00022771"/>
    </source>
</evidence>
<proteinExistence type="predicted"/>
<dbReference type="GO" id="GO:0005667">
    <property type="term" value="C:transcription regulator complex"/>
    <property type="evidence" value="ECO:0007669"/>
    <property type="project" value="TreeGrafter"/>
</dbReference>
<keyword evidence="4" id="KW-0862">Zinc</keyword>
<dbReference type="AlphaFoldDB" id="A0A1Z8JIS5"/>
<feature type="compositionally biased region" description="Basic and acidic residues" evidence="10">
    <location>
        <begin position="700"/>
        <end position="722"/>
    </location>
</feature>
<dbReference type="PANTHER" id="PTHR14003:SF23">
    <property type="entry name" value="ZINC FINGER PROTEIN 143"/>
    <property type="match status" value="1"/>
</dbReference>
<feature type="compositionally biased region" description="Basic and acidic residues" evidence="10">
    <location>
        <begin position="37"/>
        <end position="46"/>
    </location>
</feature>
<evidence type="ECO:0000256" key="6">
    <source>
        <dbReference type="ARBA" id="ARBA00023125"/>
    </source>
</evidence>
<evidence type="ECO:0000256" key="2">
    <source>
        <dbReference type="ARBA" id="ARBA00022737"/>
    </source>
</evidence>
<dbReference type="PROSITE" id="PS50157">
    <property type="entry name" value="ZINC_FINGER_C2H2_2"/>
    <property type="match status" value="4"/>
</dbReference>
<name>A0A1Z8JIS5_PICKU</name>
<dbReference type="VEuPathDB" id="FungiDB:C5L36_0B10430"/>
<feature type="compositionally biased region" description="Low complexity" evidence="10">
    <location>
        <begin position="106"/>
        <end position="130"/>
    </location>
</feature>
<dbReference type="InterPro" id="IPR013087">
    <property type="entry name" value="Znf_C2H2_type"/>
</dbReference>
<keyword evidence="1" id="KW-0479">Metal-binding</keyword>
<keyword evidence="7" id="KW-0804">Transcription</keyword>
<feature type="region of interest" description="Disordered" evidence="10">
    <location>
        <begin position="101"/>
        <end position="159"/>
    </location>
</feature>
<dbReference type="GO" id="GO:0000978">
    <property type="term" value="F:RNA polymerase II cis-regulatory region sequence-specific DNA binding"/>
    <property type="evidence" value="ECO:0007669"/>
    <property type="project" value="TreeGrafter"/>
</dbReference>
<dbReference type="PROSITE" id="PS00028">
    <property type="entry name" value="ZINC_FINGER_C2H2_1"/>
    <property type="match status" value="4"/>
</dbReference>
<feature type="region of interest" description="Disordered" evidence="10">
    <location>
        <begin position="682"/>
        <end position="741"/>
    </location>
</feature>
<evidence type="ECO:0000256" key="8">
    <source>
        <dbReference type="ARBA" id="ARBA00023242"/>
    </source>
</evidence>
<feature type="region of interest" description="Disordered" evidence="10">
    <location>
        <begin position="1"/>
        <end position="89"/>
    </location>
</feature>
<feature type="compositionally biased region" description="Polar residues" evidence="10">
    <location>
        <begin position="178"/>
        <end position="221"/>
    </location>
</feature>
<dbReference type="Proteomes" id="UP000195871">
    <property type="component" value="Unassembled WGS sequence"/>
</dbReference>
<evidence type="ECO:0000256" key="1">
    <source>
        <dbReference type="ARBA" id="ARBA00022723"/>
    </source>
</evidence>
<evidence type="ECO:0000256" key="4">
    <source>
        <dbReference type="ARBA" id="ARBA00022833"/>
    </source>
</evidence>
<dbReference type="FunFam" id="3.30.160.60:FF:001485">
    <property type="entry name" value="Krueppel-related zinc finger protein"/>
    <property type="match status" value="1"/>
</dbReference>
<sequence length="1016" mass="112819">MKRPPHVNVKGLSRDIPMEDPPCSLQSRSTVASPAVGKERDTDTHTPRKPTLATTIVSDTPTADTALKQTVSESPTQRERNPTSVDAAKSREDTLLLKQKGGLNGASTNTNTNTNTNANTNANTSTATTSVSSRKRKNIMSTKTFNPTTPQNNPRTITKYQQAPPSENLLSDNVPTQVVSSHPQMENVNDNHNQGVTSSGSHYIQTNSPYNSHGAQPQNPHGTLHIPLQQSQPQPQPQPQSQSHTQGQPLTQTHMVYPVVSQVPNHIFATINHPLNSFQQYTPMNYNYPNVYSYNSFPRLNSIVEDPSLATAQRKSSVLPPHEFTNNMNVQPSNQNSSFIYNPNIPGTNPNHQNSMPLLYGTNVYPKLSFDQGLSNYYGFSDTSINPGFSRDYSISESTERLSSSDKTKSSNLSSQNQQFVYDSYLNTNGTNDLISIRRPSEHLDPFFAANLQNPSNSNNSRKNRNSISSNFLIPAGSFSINPTQNSNGSISFMPGHSASNSRRNSFFFRRFPSIAQFPQEFSTQEVDNFLKREGSQDILDQASLFPPSSYTNANANVNANVDAHSIINSNANANANANANTKVTTQQKYGSQVSTFSRTSTGSLSQYHTNSASQSRANSNTNTNTNPNSNPGSNRSSATPVAADATDVEKNPNNTTQLFSLQHQVYPNMLSIQQDQYLQIQQNKRQQNDKLSTRKKVGRRIEENENGEENAKKGKGKDERFGLVGDLGDSTPSPNKGKRSFESNFKIKKATKRRKVNKNDVHLKAEEENNAEKPLIGATKVDQLMLIIQARQNGVCGDIKQADDGRIIKTDENGNEENSILPNADELVGGVEKTSVKADKSHECKYCHKKFTQNTHLDVHLRSHMGVKPYKCEYCNKKFTQGGNLRTHMRLHTGEKPFSCDKCGKKFSRKGNLQAHLLTHENLKPYVCKFDGCEKGFTQLGNLKAHQNRFHLDKINELFNKLAVMGQNNQSIDDLPEKERDLLNYFSSLYKNLNKGIKGRGKSNKSEQNNPGQTN</sequence>
<keyword evidence="6" id="KW-0238">DNA-binding</keyword>
<keyword evidence="5" id="KW-0805">Transcription regulation</keyword>
<feature type="compositionally biased region" description="Low complexity" evidence="10">
    <location>
        <begin position="227"/>
        <end position="247"/>
    </location>
</feature>
<dbReference type="Pfam" id="PF00096">
    <property type="entry name" value="zf-C2H2"/>
    <property type="match status" value="4"/>
</dbReference>
<evidence type="ECO:0000259" key="11">
    <source>
        <dbReference type="PROSITE" id="PS50157"/>
    </source>
</evidence>
<keyword evidence="8" id="KW-0539">Nucleus</keyword>
<dbReference type="SMART" id="SM00355">
    <property type="entry name" value="ZnF_C2H2"/>
    <property type="match status" value="4"/>
</dbReference>
<dbReference type="GO" id="GO:0000981">
    <property type="term" value="F:DNA-binding transcription factor activity, RNA polymerase II-specific"/>
    <property type="evidence" value="ECO:0007669"/>
    <property type="project" value="TreeGrafter"/>
</dbReference>
<feature type="compositionally biased region" description="Polar residues" evidence="10">
    <location>
        <begin position="139"/>
        <end position="159"/>
    </location>
</feature>
<evidence type="ECO:0000256" key="10">
    <source>
        <dbReference type="SAM" id="MobiDB-lite"/>
    </source>
</evidence>
<organism evidence="12 13">
    <name type="scientific">Pichia kudriavzevii</name>
    <name type="common">Yeast</name>
    <name type="synonym">Issatchenkia orientalis</name>
    <dbReference type="NCBI Taxonomy" id="4909"/>
    <lineage>
        <taxon>Eukaryota</taxon>
        <taxon>Fungi</taxon>
        <taxon>Dikarya</taxon>
        <taxon>Ascomycota</taxon>
        <taxon>Saccharomycotina</taxon>
        <taxon>Pichiomycetes</taxon>
        <taxon>Pichiales</taxon>
        <taxon>Pichiaceae</taxon>
        <taxon>Pichia</taxon>
    </lineage>
</organism>
<feature type="domain" description="C2H2-type" evidence="11">
    <location>
        <begin position="899"/>
        <end position="926"/>
    </location>
</feature>
<feature type="domain" description="C2H2-type" evidence="11">
    <location>
        <begin position="871"/>
        <end position="898"/>
    </location>
</feature>
<dbReference type="PANTHER" id="PTHR14003">
    <property type="entry name" value="TRANSCRIPTIONAL REPRESSOR PROTEIN YY"/>
    <property type="match status" value="1"/>
</dbReference>
<dbReference type="SUPFAM" id="SSF57667">
    <property type="entry name" value="beta-beta-alpha zinc fingers"/>
    <property type="match status" value="2"/>
</dbReference>
<dbReference type="InterPro" id="IPR036236">
    <property type="entry name" value="Znf_C2H2_sf"/>
</dbReference>
<evidence type="ECO:0000256" key="5">
    <source>
        <dbReference type="ARBA" id="ARBA00023015"/>
    </source>
</evidence>
<gene>
    <name evidence="12" type="ORF">CAS74_004720</name>
</gene>
<keyword evidence="3 9" id="KW-0863">Zinc-finger</keyword>
<protein>
    <recommendedName>
        <fullName evidence="11">C2H2-type domain-containing protein</fullName>
    </recommendedName>
</protein>
<feature type="compositionally biased region" description="Low complexity" evidence="10">
    <location>
        <begin position="610"/>
        <end position="638"/>
    </location>
</feature>
<dbReference type="FunFam" id="3.30.160.60:FF:000100">
    <property type="entry name" value="Zinc finger 45-like"/>
    <property type="match status" value="1"/>
</dbReference>
<reference evidence="12 13" key="1">
    <citation type="submission" date="2017-05" db="EMBL/GenBank/DDBJ databases">
        <title>The Genome Sequence of Candida krusei Ckrusei653.</title>
        <authorList>
            <person name="Cuomo C."/>
            <person name="Forche A."/>
            <person name="Young S."/>
            <person name="Abouelleil A."/>
            <person name="Cao P."/>
            <person name="Chapman S."/>
            <person name="Cusick C."/>
            <person name="Shea T."/>
            <person name="Nusbaum C."/>
            <person name="Birren B."/>
        </authorList>
    </citation>
    <scope>NUCLEOTIDE SEQUENCE [LARGE SCALE GENOMIC DNA]</scope>
    <source>
        <strain evidence="12 13">Ckrusei653</strain>
    </source>
</reference>
<feature type="domain" description="C2H2-type" evidence="11">
    <location>
        <begin position="927"/>
        <end position="952"/>
    </location>
</feature>
<feature type="domain" description="C2H2-type" evidence="11">
    <location>
        <begin position="843"/>
        <end position="870"/>
    </location>
</feature>
<keyword evidence="2" id="KW-0677">Repeat</keyword>
<dbReference type="EMBL" id="NHMM01000008">
    <property type="protein sequence ID" value="OUT20468.1"/>
    <property type="molecule type" value="Genomic_DNA"/>
</dbReference>
<feature type="compositionally biased region" description="Polar residues" evidence="10">
    <location>
        <begin position="596"/>
        <end position="609"/>
    </location>
</feature>
<dbReference type="Gene3D" id="3.30.160.60">
    <property type="entry name" value="Classic Zinc Finger"/>
    <property type="match status" value="4"/>
</dbReference>
<comment type="caution">
    <text evidence="12">The sequence shown here is derived from an EMBL/GenBank/DDBJ whole genome shotgun (WGS) entry which is preliminary data.</text>
</comment>
<dbReference type="GO" id="GO:0000785">
    <property type="term" value="C:chromatin"/>
    <property type="evidence" value="ECO:0007669"/>
    <property type="project" value="TreeGrafter"/>
</dbReference>
<feature type="compositionally biased region" description="Polar residues" evidence="10">
    <location>
        <begin position="52"/>
        <end position="75"/>
    </location>
</feature>
<feature type="region of interest" description="Disordered" evidence="10">
    <location>
        <begin position="178"/>
        <end position="247"/>
    </location>
</feature>
<evidence type="ECO:0000313" key="13">
    <source>
        <dbReference type="Proteomes" id="UP000195871"/>
    </source>
</evidence>
<evidence type="ECO:0000256" key="9">
    <source>
        <dbReference type="PROSITE-ProRule" id="PRU00042"/>
    </source>
</evidence>
<dbReference type="GO" id="GO:0008270">
    <property type="term" value="F:zinc ion binding"/>
    <property type="evidence" value="ECO:0007669"/>
    <property type="project" value="UniProtKB-KW"/>
</dbReference>
<feature type="region of interest" description="Disordered" evidence="10">
    <location>
        <begin position="596"/>
        <end position="643"/>
    </location>
</feature>
<evidence type="ECO:0000313" key="12">
    <source>
        <dbReference type="EMBL" id="OUT20468.1"/>
    </source>
</evidence>
<accession>A0A1Z8JIS5</accession>
<dbReference type="FunFam" id="3.30.160.60:FF:002157">
    <property type="entry name" value="Transcription factor"/>
    <property type="match status" value="1"/>
</dbReference>